<organism evidence="2 3">
    <name type="scientific">Neotamlana sedimentorum</name>
    <dbReference type="NCBI Taxonomy" id="1435349"/>
    <lineage>
        <taxon>Bacteria</taxon>
        <taxon>Pseudomonadati</taxon>
        <taxon>Bacteroidota</taxon>
        <taxon>Flavobacteriia</taxon>
        <taxon>Flavobacteriales</taxon>
        <taxon>Flavobacteriaceae</taxon>
        <taxon>Neotamlana</taxon>
    </lineage>
</organism>
<keyword evidence="3" id="KW-1185">Reference proteome</keyword>
<dbReference type="CDD" id="cd01141">
    <property type="entry name" value="TroA_d"/>
    <property type="match status" value="1"/>
</dbReference>
<dbReference type="PROSITE" id="PS51257">
    <property type="entry name" value="PROKAR_LIPOPROTEIN"/>
    <property type="match status" value="1"/>
</dbReference>
<gene>
    <name evidence="2" type="ORF">PW52_14570</name>
</gene>
<sequence length="379" mass="43160">MRLYFLTLLSTFMLFSCKENSTKTNAQKVKLEQTQNVTYAKGFTIENHDTYKTLTVTSPWPNSNKTFTYYLVNKNKTIPEALKNKTVIKTPINKLVVTSTTNVPALEFLEVEDKLVGFPNTNFISSKKTRTRIEQGLVKDLNSEADINTELLLALQPDLVIGHSVNGNNKSLNQIERFNIPVVIDGAWTENHPLGRAEWIKFIAAFFNKDDEAQTIFEAIEANYLKVKQLAAKTMKQPTVFSGSMFKDIWNVPGGQSFMAKFLEDANTNYIWKNNTSTGSLQLNLENVLEKAKTANLWIGAGLFNNKTEMESQYNGYTFFNAYKNNNIYSYTKQISETGGLIYFELGPLRPDLVLKDIIKIAHPEVLPNYELYFFKPLN</sequence>
<dbReference type="Proteomes" id="UP000032578">
    <property type="component" value="Unassembled WGS sequence"/>
</dbReference>
<dbReference type="SUPFAM" id="SSF53807">
    <property type="entry name" value="Helical backbone' metal receptor"/>
    <property type="match status" value="1"/>
</dbReference>
<dbReference type="STRING" id="1435349.PW52_14570"/>
<reference evidence="2 3" key="1">
    <citation type="submission" date="2014-11" db="EMBL/GenBank/DDBJ databases">
        <title>Tamlana sedimentorum sp. nov., isolated from shallow sand sediments of the Sea of Japan.</title>
        <authorList>
            <person name="Romanenko L.A."/>
        </authorList>
    </citation>
    <scope>NUCLEOTIDE SEQUENCE [LARGE SCALE GENOMIC DNA]</scope>
    <source>
        <strain evidence="2 3">JCM 19808</strain>
    </source>
</reference>
<dbReference type="AlphaFoldDB" id="A0A0D7W3J7"/>
<dbReference type="OrthoDB" id="9812528at2"/>
<evidence type="ECO:0000313" key="2">
    <source>
        <dbReference type="EMBL" id="KJD33263.1"/>
    </source>
</evidence>
<dbReference type="RefSeq" id="WP_044633707.1">
    <property type="nucleotide sequence ID" value="NZ_JTDW01000014.1"/>
</dbReference>
<accession>A0A0D7W3J7</accession>
<evidence type="ECO:0000259" key="1">
    <source>
        <dbReference type="PROSITE" id="PS50983"/>
    </source>
</evidence>
<dbReference type="Pfam" id="PF01497">
    <property type="entry name" value="Peripla_BP_2"/>
    <property type="match status" value="1"/>
</dbReference>
<dbReference type="GO" id="GO:0071281">
    <property type="term" value="P:cellular response to iron ion"/>
    <property type="evidence" value="ECO:0007669"/>
    <property type="project" value="TreeGrafter"/>
</dbReference>
<name>A0A0D7W3J7_9FLAO</name>
<dbReference type="InterPro" id="IPR002491">
    <property type="entry name" value="ABC_transptr_periplasmic_BD"/>
</dbReference>
<evidence type="ECO:0000313" key="3">
    <source>
        <dbReference type="Proteomes" id="UP000032578"/>
    </source>
</evidence>
<protein>
    <submittedName>
        <fullName evidence="2">ABC transporter substrate-binding protein</fullName>
    </submittedName>
</protein>
<feature type="domain" description="Fe/B12 periplasmic-binding" evidence="1">
    <location>
        <begin position="94"/>
        <end position="366"/>
    </location>
</feature>
<dbReference type="PATRIC" id="fig|1435349.4.peg.938"/>
<dbReference type="Gene3D" id="3.40.50.1980">
    <property type="entry name" value="Nitrogenase molybdenum iron protein domain"/>
    <property type="match status" value="2"/>
</dbReference>
<comment type="caution">
    <text evidence="2">The sequence shown here is derived from an EMBL/GenBank/DDBJ whole genome shotgun (WGS) entry which is preliminary data.</text>
</comment>
<proteinExistence type="predicted"/>
<dbReference type="InterPro" id="IPR050902">
    <property type="entry name" value="ABC_Transporter_SBP"/>
</dbReference>
<dbReference type="PANTHER" id="PTHR30535:SF34">
    <property type="entry name" value="MOLYBDATE-BINDING PROTEIN MOLA"/>
    <property type="match status" value="1"/>
</dbReference>
<dbReference type="PROSITE" id="PS50983">
    <property type="entry name" value="FE_B12_PBP"/>
    <property type="match status" value="1"/>
</dbReference>
<dbReference type="PANTHER" id="PTHR30535">
    <property type="entry name" value="VITAMIN B12-BINDING PROTEIN"/>
    <property type="match status" value="1"/>
</dbReference>
<dbReference type="EMBL" id="JTDW01000014">
    <property type="protein sequence ID" value="KJD33263.1"/>
    <property type="molecule type" value="Genomic_DNA"/>
</dbReference>